<proteinExistence type="predicted"/>
<evidence type="ECO:0000313" key="1">
    <source>
        <dbReference type="EMBL" id="MBO0950233.1"/>
    </source>
</evidence>
<dbReference type="Proteomes" id="UP000664628">
    <property type="component" value="Unassembled WGS sequence"/>
</dbReference>
<reference evidence="1 2" key="1">
    <citation type="submission" date="2021-03" db="EMBL/GenBank/DDBJ databases">
        <title>Fibrella sp. HMF5405 genome sequencing and assembly.</title>
        <authorList>
            <person name="Kang H."/>
            <person name="Kim H."/>
            <person name="Bae S."/>
            <person name="Joh K."/>
        </authorList>
    </citation>
    <scope>NUCLEOTIDE SEQUENCE [LARGE SCALE GENOMIC DNA]</scope>
    <source>
        <strain evidence="1 2">HMF5405</strain>
    </source>
</reference>
<organism evidence="1 2">
    <name type="scientific">Fibrella forsythiae</name>
    <dbReference type="NCBI Taxonomy" id="2817061"/>
    <lineage>
        <taxon>Bacteria</taxon>
        <taxon>Pseudomonadati</taxon>
        <taxon>Bacteroidota</taxon>
        <taxon>Cytophagia</taxon>
        <taxon>Cytophagales</taxon>
        <taxon>Spirosomataceae</taxon>
        <taxon>Fibrella</taxon>
    </lineage>
</organism>
<accession>A0ABS3JLB4</accession>
<protein>
    <submittedName>
        <fullName evidence="1">Uncharacterized protein</fullName>
    </submittedName>
</protein>
<keyword evidence="2" id="KW-1185">Reference proteome</keyword>
<sequence length="63" mass="7120">MKADKQQLIDELAKRAEAILEDGMIKADGLLIKNASLHTQLDQFKREVSERLAQQGKSESFHP</sequence>
<name>A0ABS3JLB4_9BACT</name>
<dbReference type="EMBL" id="JAFMYW010000005">
    <property type="protein sequence ID" value="MBO0950233.1"/>
    <property type="molecule type" value="Genomic_DNA"/>
</dbReference>
<dbReference type="RefSeq" id="WP_207330197.1">
    <property type="nucleotide sequence ID" value="NZ_JAFMYW010000005.1"/>
</dbReference>
<comment type="caution">
    <text evidence="1">The sequence shown here is derived from an EMBL/GenBank/DDBJ whole genome shotgun (WGS) entry which is preliminary data.</text>
</comment>
<gene>
    <name evidence="1" type="ORF">J2I46_16690</name>
</gene>
<evidence type="ECO:0000313" key="2">
    <source>
        <dbReference type="Proteomes" id="UP000664628"/>
    </source>
</evidence>